<dbReference type="STRING" id="391625.PPSIR1_01542"/>
<keyword evidence="1" id="KW-0732">Signal</keyword>
<proteinExistence type="predicted"/>
<dbReference type="Proteomes" id="UP000005801">
    <property type="component" value="Unassembled WGS sequence"/>
</dbReference>
<keyword evidence="3" id="KW-1185">Reference proteome</keyword>
<name>A6G8F9_9BACT</name>
<protein>
    <recommendedName>
        <fullName evidence="4">Lipoprotein</fullName>
    </recommendedName>
</protein>
<dbReference type="EMBL" id="ABCS01000039">
    <property type="protein sequence ID" value="EDM77869.1"/>
    <property type="molecule type" value="Genomic_DNA"/>
</dbReference>
<evidence type="ECO:0000313" key="2">
    <source>
        <dbReference type="EMBL" id="EDM77869.1"/>
    </source>
</evidence>
<accession>A6G8F9</accession>
<comment type="caution">
    <text evidence="2">The sequence shown here is derived from an EMBL/GenBank/DDBJ whole genome shotgun (WGS) entry which is preliminary data.</text>
</comment>
<evidence type="ECO:0000256" key="1">
    <source>
        <dbReference type="SAM" id="SignalP"/>
    </source>
</evidence>
<organism evidence="2 3">
    <name type="scientific">Plesiocystis pacifica SIR-1</name>
    <dbReference type="NCBI Taxonomy" id="391625"/>
    <lineage>
        <taxon>Bacteria</taxon>
        <taxon>Pseudomonadati</taxon>
        <taxon>Myxococcota</taxon>
        <taxon>Polyangia</taxon>
        <taxon>Nannocystales</taxon>
        <taxon>Nannocystaceae</taxon>
        <taxon>Plesiocystis</taxon>
    </lineage>
</organism>
<evidence type="ECO:0000313" key="3">
    <source>
        <dbReference type="Proteomes" id="UP000005801"/>
    </source>
</evidence>
<gene>
    <name evidence="2" type="ORF">PPSIR1_01542</name>
</gene>
<dbReference type="OrthoDB" id="5514168at2"/>
<reference evidence="2 3" key="1">
    <citation type="submission" date="2007-06" db="EMBL/GenBank/DDBJ databases">
        <authorList>
            <person name="Shimkets L."/>
            <person name="Ferriera S."/>
            <person name="Johnson J."/>
            <person name="Kravitz S."/>
            <person name="Beeson K."/>
            <person name="Sutton G."/>
            <person name="Rogers Y.-H."/>
            <person name="Friedman R."/>
            <person name="Frazier M."/>
            <person name="Venter J.C."/>
        </authorList>
    </citation>
    <scope>NUCLEOTIDE SEQUENCE [LARGE SCALE GENOMIC DNA]</scope>
    <source>
        <strain evidence="2 3">SIR-1</strain>
    </source>
</reference>
<feature type="chain" id="PRO_5002697528" description="Lipoprotein" evidence="1">
    <location>
        <begin position="26"/>
        <end position="139"/>
    </location>
</feature>
<evidence type="ECO:0008006" key="4">
    <source>
        <dbReference type="Google" id="ProtNLM"/>
    </source>
</evidence>
<dbReference type="AlphaFoldDB" id="A6G8F9"/>
<sequence length="139" mass="14420">MARLPAFTALSALLCLLAAPGCTQTEEYEVEVLESVCIEETGIEGGDTQLTLEVAFDACLSSSCDKLVDASCEVELVDGVLEVSGSATIEAQTNGSCTADCGAVTAECSITVPVDTYLVRAGEAEMEYEVGGEPMECGF</sequence>
<feature type="signal peptide" evidence="1">
    <location>
        <begin position="1"/>
        <end position="25"/>
    </location>
</feature>
<dbReference type="RefSeq" id="WP_006973004.1">
    <property type="nucleotide sequence ID" value="NZ_ABCS01000039.1"/>
</dbReference>